<dbReference type="Pfam" id="PF13460">
    <property type="entry name" value="NAD_binding_10"/>
    <property type="match status" value="1"/>
</dbReference>
<organism evidence="2 3">
    <name type="scientific">Thelonectria olida</name>
    <dbReference type="NCBI Taxonomy" id="1576542"/>
    <lineage>
        <taxon>Eukaryota</taxon>
        <taxon>Fungi</taxon>
        <taxon>Dikarya</taxon>
        <taxon>Ascomycota</taxon>
        <taxon>Pezizomycotina</taxon>
        <taxon>Sordariomycetes</taxon>
        <taxon>Hypocreomycetidae</taxon>
        <taxon>Hypocreales</taxon>
        <taxon>Nectriaceae</taxon>
        <taxon>Thelonectria</taxon>
    </lineage>
</organism>
<dbReference type="InterPro" id="IPR051783">
    <property type="entry name" value="NAD(P)-dependent_oxidoreduct"/>
</dbReference>
<dbReference type="SUPFAM" id="SSF51735">
    <property type="entry name" value="NAD(P)-binding Rossmann-fold domains"/>
    <property type="match status" value="1"/>
</dbReference>
<evidence type="ECO:0000313" key="3">
    <source>
        <dbReference type="Proteomes" id="UP000777438"/>
    </source>
</evidence>
<dbReference type="GO" id="GO:0005737">
    <property type="term" value="C:cytoplasm"/>
    <property type="evidence" value="ECO:0007669"/>
    <property type="project" value="TreeGrafter"/>
</dbReference>
<evidence type="ECO:0000259" key="1">
    <source>
        <dbReference type="Pfam" id="PF13460"/>
    </source>
</evidence>
<sequence>MAKIFLSVHPRAACNTGASGYIGSDLLHLLAKSHPQYQVRALVRDAAKGEEVKKSFSQVQVVKGSLDDIDLIAQEAKDADVVLREKPPYWIQIPGGSMLAAPKLADKFRVSGTGSDTVYNDLLALVAPATIYGQGTTESGDQMDFASVELENCHLGRSLDALQLQPFDLKLLANKGVDQVSGEEADKLLPHGSVLYGTNARGRAHRAETVLGWKPQEENLEHDIE</sequence>
<dbReference type="InterPro" id="IPR016040">
    <property type="entry name" value="NAD(P)-bd_dom"/>
</dbReference>
<protein>
    <recommendedName>
        <fullName evidence="1">NAD(P)-binding domain-containing protein</fullName>
    </recommendedName>
</protein>
<dbReference type="GO" id="GO:0004029">
    <property type="term" value="F:aldehyde dehydrogenase (NAD+) activity"/>
    <property type="evidence" value="ECO:0007669"/>
    <property type="project" value="TreeGrafter"/>
</dbReference>
<dbReference type="PANTHER" id="PTHR48079">
    <property type="entry name" value="PROTEIN YEEZ"/>
    <property type="match status" value="1"/>
</dbReference>
<dbReference type="PANTHER" id="PTHR48079:SF6">
    <property type="entry name" value="NAD(P)-BINDING DOMAIN-CONTAINING PROTEIN-RELATED"/>
    <property type="match status" value="1"/>
</dbReference>
<dbReference type="Proteomes" id="UP000777438">
    <property type="component" value="Unassembled WGS sequence"/>
</dbReference>
<feature type="domain" description="NAD(P)-binding" evidence="1">
    <location>
        <begin position="17"/>
        <end position="83"/>
    </location>
</feature>
<dbReference type="OrthoDB" id="2130169at2759"/>
<dbReference type="AlphaFoldDB" id="A0A9P8VP14"/>
<reference evidence="2 3" key="1">
    <citation type="journal article" date="2021" name="Nat. Commun.">
        <title>Genetic determinants of endophytism in the Arabidopsis root mycobiome.</title>
        <authorList>
            <person name="Mesny F."/>
            <person name="Miyauchi S."/>
            <person name="Thiergart T."/>
            <person name="Pickel B."/>
            <person name="Atanasova L."/>
            <person name="Karlsson M."/>
            <person name="Huettel B."/>
            <person name="Barry K.W."/>
            <person name="Haridas S."/>
            <person name="Chen C."/>
            <person name="Bauer D."/>
            <person name="Andreopoulos W."/>
            <person name="Pangilinan J."/>
            <person name="LaButti K."/>
            <person name="Riley R."/>
            <person name="Lipzen A."/>
            <person name="Clum A."/>
            <person name="Drula E."/>
            <person name="Henrissat B."/>
            <person name="Kohler A."/>
            <person name="Grigoriev I.V."/>
            <person name="Martin F.M."/>
            <person name="Hacquard S."/>
        </authorList>
    </citation>
    <scope>NUCLEOTIDE SEQUENCE [LARGE SCALE GENOMIC DNA]</scope>
    <source>
        <strain evidence="2 3">MPI-CAGE-CH-0241</strain>
    </source>
</reference>
<evidence type="ECO:0000313" key="2">
    <source>
        <dbReference type="EMBL" id="KAH6867384.1"/>
    </source>
</evidence>
<gene>
    <name evidence="2" type="ORF">B0T10DRAFT_467903</name>
</gene>
<dbReference type="Gene3D" id="3.40.50.720">
    <property type="entry name" value="NAD(P)-binding Rossmann-like Domain"/>
    <property type="match status" value="1"/>
</dbReference>
<proteinExistence type="predicted"/>
<name>A0A9P8VP14_9HYPO</name>
<comment type="caution">
    <text evidence="2">The sequence shown here is derived from an EMBL/GenBank/DDBJ whole genome shotgun (WGS) entry which is preliminary data.</text>
</comment>
<dbReference type="InterPro" id="IPR036291">
    <property type="entry name" value="NAD(P)-bd_dom_sf"/>
</dbReference>
<dbReference type="EMBL" id="JAGPYM010000105">
    <property type="protein sequence ID" value="KAH6867384.1"/>
    <property type="molecule type" value="Genomic_DNA"/>
</dbReference>
<keyword evidence="3" id="KW-1185">Reference proteome</keyword>
<accession>A0A9P8VP14</accession>